<protein>
    <submittedName>
        <fullName evidence="1">Uncharacterized protein</fullName>
    </submittedName>
</protein>
<gene>
    <name evidence="1" type="ORF">C3H42_05790</name>
</gene>
<dbReference type="AlphaFoldDB" id="A0A431D227"/>
<dbReference type="RefSeq" id="WP_126229056.1">
    <property type="nucleotide sequence ID" value="NZ_PRBM01000004.1"/>
</dbReference>
<dbReference type="SMART" id="SM00869">
    <property type="entry name" value="Autotransporter"/>
    <property type="match status" value="1"/>
</dbReference>
<dbReference type="PROSITE" id="PS51208">
    <property type="entry name" value="AUTOTRANSPORTER"/>
    <property type="match status" value="1"/>
</dbReference>
<dbReference type="InterPro" id="IPR005546">
    <property type="entry name" value="Autotransporte_beta"/>
</dbReference>
<sequence>MKNITLTKTPIEEVKEPCLNSKKIVLSLATISFLASCANAKLNSEIKTYDEANKNLKARPVASVYTPQARVNTTINQSLSNTQTISGTDNTLVIGSGGTITIASSQAVDFQTGSSTSTFKNQGTLIGGNNAASVNLGTNQKNGVTIETFTNEGIIGNGSSKFGITVWGTIDNKSTINNFSNSGTIHSDAGESIYFSNVNISNFANSEAIKSNSGKGVNMASEVSIENFTNSGTINGTYGVFLGSNSEATTFTNDGTIIGAKGEVSSGVLLDGSKIKTLENKASIIGDSESGRFVAGVIVRNGSTLSNINNSGTIQANGKRDSFGISVENAKIETLINSGFISGEKSGIYGASNSRIDSILNTGTIFGKQYGIIVDYGSYGDITIKDGGKIIGNRGIMIGQWQTMGALKVEGENSEIKGTQYGLYIGTGSQSTTIDILKGAQISGGEAGIYLDHGFLNGTTTVDNSVIHGNKAGIYLARGSSLNGTLEVKNGGIISGGVLTKDGMTTGYGIVNADSAKITGSVLVNSGGKITGLLNTGNASLLGDIIVEGKDSEVIGGISNSGNGKIEGSIKLENGGKIDTIVNSGNASISGDITVGAESDLSSIVNSDNANLGGNIKNDGNLGSIENSGSISGGIENNNGDLNIKNDGDLGGSIVAGGNGNTSISNGSNGNINGGIAVGSGSKVDIDNQGSVGKDENGNTITVESGGSVGIKDWVVSTDKNTGKLDTVVVGGSGKDNVKVDNITVDQGNVNLEELGNINNIISGVNQNNIGNIGTNGGGEISLSFDPLTGKLSTDFNLNASISGATFRSLISTTSRRSTFIDNVMGNSMQTFALASSSKSQSIAMSEKGNLYADASDYIKSDLNNGSYGSNKEHSLFILPYTSSQNVELSLNEESKGHTKGTIIGYSTLKDSGIYGVYAGYEDTKMGSTYFDINNRTYYAGLKYFNTLFTTSKGQEVYIKAQGKAALIKNDLTKKIGNNEAKAEPNSYAYGVNTALGMNFISNKDIFSPEVGLAYEGGYTEAFSMKDTIGQATVKGGERTYANYLNLFSTKTSFTWFRDWLPNLKTSVELGAKFNINPKVEAKARFGNIKVSDEFDLPRVQKFVSTSFIVPVNEAFYFSLNYNGMFDKDGNTHTGFAQFNYLW</sequence>
<dbReference type="InterPro" id="IPR036709">
    <property type="entry name" value="Autotransporte_beta_dom_sf"/>
</dbReference>
<evidence type="ECO:0000313" key="2">
    <source>
        <dbReference type="Proteomes" id="UP000287237"/>
    </source>
</evidence>
<comment type="caution">
    <text evidence="1">The sequence shown here is derived from an EMBL/GenBank/DDBJ whole genome shotgun (WGS) entry which is preliminary data.</text>
</comment>
<organism evidence="1 2">
    <name type="scientific">Campylobacter jejuni</name>
    <dbReference type="NCBI Taxonomy" id="197"/>
    <lineage>
        <taxon>Bacteria</taxon>
        <taxon>Pseudomonadati</taxon>
        <taxon>Campylobacterota</taxon>
        <taxon>Epsilonproteobacteria</taxon>
        <taxon>Campylobacterales</taxon>
        <taxon>Campylobacteraceae</taxon>
        <taxon>Campylobacter</taxon>
    </lineage>
</organism>
<name>A0A431D227_CAMJU</name>
<accession>A0A431D227</accession>
<proteinExistence type="predicted"/>
<evidence type="ECO:0000313" key="1">
    <source>
        <dbReference type="EMBL" id="RTJ95561.1"/>
    </source>
</evidence>
<dbReference type="Proteomes" id="UP000287237">
    <property type="component" value="Unassembled WGS sequence"/>
</dbReference>
<dbReference type="SUPFAM" id="SSF103515">
    <property type="entry name" value="Autotransporter"/>
    <property type="match status" value="1"/>
</dbReference>
<dbReference type="EMBL" id="PRCK01000004">
    <property type="protein sequence ID" value="RTJ95561.1"/>
    <property type="molecule type" value="Genomic_DNA"/>
</dbReference>
<reference evidence="1 2" key="1">
    <citation type="journal article" date="2019" name="Appl. Environ. Microbiol.">
        <title>Population genetics and characterization of Campylobacter jejuni isolates in western jackdaws and game birds in Finland.</title>
        <authorList>
            <person name="Kovanen S."/>
            <person name="Rossi M."/>
            <person name="Pohja-Mykra M."/>
            <person name="Nieminen T."/>
            <person name="Raunio-Saarnisto M."/>
            <person name="Sauvala M."/>
            <person name="Fredriksson-Ahomaa M."/>
            <person name="Hanninen M.L."/>
            <person name="Kivisto R."/>
        </authorList>
    </citation>
    <scope>NUCLEOTIDE SEQUENCE [LARGE SCALE GENOMIC DNA]</scope>
    <source>
        <strain evidence="1 2">CB296</strain>
    </source>
</reference>